<evidence type="ECO:0000256" key="11">
    <source>
        <dbReference type="RuleBase" id="RU003654"/>
    </source>
</evidence>
<evidence type="ECO:0000313" key="15">
    <source>
        <dbReference type="Proteomes" id="UP000001307"/>
    </source>
</evidence>
<dbReference type="SUPFAM" id="SSF48619">
    <property type="entry name" value="Phospholipase A2, PLA2"/>
    <property type="match status" value="1"/>
</dbReference>
<reference evidence="13" key="1">
    <citation type="journal article" date="2010" name="Science">
        <title>Plasticity of animal genome architecture unmasked by rapid evolution of a pelagic tunicate.</title>
        <authorList>
            <person name="Denoeud F."/>
            <person name="Henriet S."/>
            <person name="Mungpakdee S."/>
            <person name="Aury J.M."/>
            <person name="Da Silva C."/>
            <person name="Brinkmann H."/>
            <person name="Mikhaleva J."/>
            <person name="Olsen L.C."/>
            <person name="Jubin C."/>
            <person name="Canestro C."/>
            <person name="Bouquet J.M."/>
            <person name="Danks G."/>
            <person name="Poulain J."/>
            <person name="Campsteijn C."/>
            <person name="Adamski M."/>
            <person name="Cross I."/>
            <person name="Yadetie F."/>
            <person name="Muffato M."/>
            <person name="Louis A."/>
            <person name="Butcher S."/>
            <person name="Tsagkogeorga G."/>
            <person name="Konrad A."/>
            <person name="Singh S."/>
            <person name="Jensen M.F."/>
            <person name="Cong E.H."/>
            <person name="Eikeseth-Otteraa H."/>
            <person name="Noel B."/>
            <person name="Anthouard V."/>
            <person name="Porcel B.M."/>
            <person name="Kachouri-Lafond R."/>
            <person name="Nishino A."/>
            <person name="Ugolini M."/>
            <person name="Chourrout P."/>
            <person name="Nishida H."/>
            <person name="Aasland R."/>
            <person name="Huzurbazar S."/>
            <person name="Westhof E."/>
            <person name="Delsuc F."/>
            <person name="Lehrach H."/>
            <person name="Reinhardt R."/>
            <person name="Weissenbach J."/>
            <person name="Roy S.W."/>
            <person name="Artiguenave F."/>
            <person name="Postlethwait J.H."/>
            <person name="Manak J.R."/>
            <person name="Thompson E.M."/>
            <person name="Jaillon O."/>
            <person name="Du Pasquier L."/>
            <person name="Boudinot P."/>
            <person name="Liberles D.A."/>
            <person name="Volff J.N."/>
            <person name="Philippe H."/>
            <person name="Lenhard B."/>
            <person name="Roest Crollius H."/>
            <person name="Wincker P."/>
            <person name="Chourrout D."/>
        </authorList>
    </citation>
    <scope>NUCLEOTIDE SEQUENCE [LARGE SCALE GENOMIC DNA]</scope>
</reference>
<dbReference type="InterPro" id="IPR036444">
    <property type="entry name" value="PLipase_A2_dom_sf"/>
</dbReference>
<dbReference type="GO" id="GO:0005576">
    <property type="term" value="C:extracellular region"/>
    <property type="evidence" value="ECO:0007669"/>
    <property type="project" value="UniProtKB-SubCell"/>
</dbReference>
<accession>E4XKL3</accession>
<dbReference type="EMBL" id="FN653065">
    <property type="protein sequence ID" value="CBY10716.1"/>
    <property type="molecule type" value="Genomic_DNA"/>
</dbReference>
<evidence type="ECO:0000256" key="1">
    <source>
        <dbReference type="ARBA" id="ARBA00004613"/>
    </source>
</evidence>
<evidence type="ECO:0000256" key="2">
    <source>
        <dbReference type="ARBA" id="ARBA00013278"/>
    </source>
</evidence>
<dbReference type="GO" id="GO:0005509">
    <property type="term" value="F:calcium ion binding"/>
    <property type="evidence" value="ECO:0007669"/>
    <property type="project" value="InterPro"/>
</dbReference>
<evidence type="ECO:0000256" key="3">
    <source>
        <dbReference type="ARBA" id="ARBA00022525"/>
    </source>
</evidence>
<feature type="disulfide bond" evidence="10">
    <location>
        <begin position="71"/>
        <end position="92"/>
    </location>
</feature>
<comment type="subcellular location">
    <subcellularLocation>
        <location evidence="1">Secreted</location>
    </subcellularLocation>
</comment>
<dbReference type="GO" id="GO:0050482">
    <property type="term" value="P:arachidonate secretion"/>
    <property type="evidence" value="ECO:0007669"/>
    <property type="project" value="InterPro"/>
</dbReference>
<feature type="disulfide bond" evidence="10">
    <location>
        <begin position="98"/>
        <end position="153"/>
    </location>
</feature>
<keyword evidence="10" id="KW-1015">Disulfide bond</keyword>
<feature type="disulfide bond" evidence="10">
    <location>
        <begin position="140"/>
        <end position="151"/>
    </location>
</feature>
<feature type="binding site" evidence="9">
    <location>
        <position position="70"/>
    </location>
    <ligand>
        <name>Ca(2+)</name>
        <dbReference type="ChEBI" id="CHEBI:29108"/>
    </ligand>
</feature>
<organism evidence="13">
    <name type="scientific">Oikopleura dioica</name>
    <name type="common">Tunicate</name>
    <dbReference type="NCBI Taxonomy" id="34765"/>
    <lineage>
        <taxon>Eukaryota</taxon>
        <taxon>Metazoa</taxon>
        <taxon>Chordata</taxon>
        <taxon>Tunicata</taxon>
        <taxon>Appendicularia</taxon>
        <taxon>Copelata</taxon>
        <taxon>Oikopleuridae</taxon>
        <taxon>Oikopleura</taxon>
    </lineage>
</organism>
<keyword evidence="15" id="KW-1185">Reference proteome</keyword>
<comment type="similarity">
    <text evidence="11">Belongs to the phospholipase A2 family.</text>
</comment>
<dbReference type="PANTHER" id="PTHR11716:SF47">
    <property type="entry name" value="PHOSPHOLIPASE A2-ALPHA"/>
    <property type="match status" value="1"/>
</dbReference>
<dbReference type="EMBL" id="HE774652">
    <property type="protein sequence ID" value="CCG47895.1"/>
    <property type="molecule type" value="Genomic_DNA"/>
</dbReference>
<dbReference type="EC" id="3.1.1.4" evidence="2"/>
<dbReference type="GO" id="GO:0004623">
    <property type="term" value="F:phospholipase A2 activity"/>
    <property type="evidence" value="ECO:0007669"/>
    <property type="project" value="UniProtKB-EC"/>
</dbReference>
<reference evidence="14" key="2">
    <citation type="submission" date="2012-03" db="EMBL/GenBank/DDBJ databases">
        <title>The evolving proteome of a complex extracellular matrix, the Oikopleura house.</title>
        <authorList>
            <person name="Hosp J."/>
            <person name="Sagane Y."/>
            <person name="Danks G."/>
            <person name="Thompson E.M."/>
        </authorList>
    </citation>
    <scope>NUCLEOTIDE SEQUENCE</scope>
</reference>
<dbReference type="InterPro" id="IPR016090">
    <property type="entry name" value="PLA2-like_dom"/>
</dbReference>
<evidence type="ECO:0000256" key="5">
    <source>
        <dbReference type="ARBA" id="ARBA00022801"/>
    </source>
</evidence>
<name>E4XKL3_OIKDI</name>
<dbReference type="Proteomes" id="UP000001307">
    <property type="component" value="Unassembled WGS sequence"/>
</dbReference>
<dbReference type="GO" id="GO:0006644">
    <property type="term" value="P:phospholipid metabolic process"/>
    <property type="evidence" value="ECO:0007669"/>
    <property type="project" value="InterPro"/>
</dbReference>
<evidence type="ECO:0000259" key="12">
    <source>
        <dbReference type="SMART" id="SM00085"/>
    </source>
</evidence>
<sequence length="247" mass="26715">MKFSAAIIALSQAASVTELNRKVASAQTEIANGARADGNALLIQQLLEFYLNAAGHNTGKADQMLNYGCYCQLLEQRRVGLGTPVDGLDEICQRYQRCTQCVAHDQEGSLVTVSGEQVACNWENGRYEISFDAGTGRVDCSNNNGCGKKLCSCDDELAFEMANNFELFETAHSSLRGFEFADECLPSSPPPGQGPGRGDLQCCGDYPARFPYHDKNGERDCCVDKVFNTAEKTCCNNGALVLTGDSC</sequence>
<proteinExistence type="inferred from homology"/>
<evidence type="ECO:0000256" key="6">
    <source>
        <dbReference type="ARBA" id="ARBA00022837"/>
    </source>
</evidence>
<evidence type="ECO:0000256" key="9">
    <source>
        <dbReference type="PIRSR" id="PIRSR601211-2"/>
    </source>
</evidence>
<feature type="domain" description="Phospholipase A2-like central" evidence="12">
    <location>
        <begin position="45"/>
        <end position="174"/>
    </location>
</feature>
<dbReference type="AlphaFoldDB" id="E4XKL3"/>
<keyword evidence="5" id="KW-0378">Hydrolase</keyword>
<dbReference type="PANTHER" id="PTHR11716">
    <property type="entry name" value="PHOSPHOLIPASE A2 FAMILY MEMBER"/>
    <property type="match status" value="1"/>
</dbReference>
<evidence type="ECO:0000313" key="14">
    <source>
        <dbReference type="EMBL" id="CCG47895.1"/>
    </source>
</evidence>
<evidence type="ECO:0000256" key="7">
    <source>
        <dbReference type="ARBA" id="ARBA00022963"/>
    </source>
</evidence>
<keyword evidence="4 9" id="KW-0479">Metal-binding</keyword>
<dbReference type="GO" id="GO:0016042">
    <property type="term" value="P:lipid catabolic process"/>
    <property type="evidence" value="ECO:0007669"/>
    <property type="project" value="UniProtKB-KW"/>
</dbReference>
<feature type="disulfide bond" evidence="10">
    <location>
        <begin position="120"/>
        <end position="146"/>
    </location>
</feature>
<evidence type="ECO:0000256" key="4">
    <source>
        <dbReference type="ARBA" id="ARBA00022723"/>
    </source>
</evidence>
<keyword evidence="7" id="KW-0442">Lipid degradation</keyword>
<dbReference type="InParanoid" id="E4XKL3"/>
<dbReference type="OrthoDB" id="10309529at2759"/>
<dbReference type="InterPro" id="IPR001211">
    <property type="entry name" value="PLA2"/>
</dbReference>
<dbReference type="Gene3D" id="1.20.90.10">
    <property type="entry name" value="Phospholipase A2 domain"/>
    <property type="match status" value="1"/>
</dbReference>
<evidence type="ECO:0000313" key="13">
    <source>
        <dbReference type="EMBL" id="CBY10716.1"/>
    </source>
</evidence>
<protein>
    <recommendedName>
        <fullName evidence="2">phospholipase A2</fullName>
        <ecNumber evidence="2">3.1.1.4</ecNumber>
    </recommendedName>
</protein>
<dbReference type="Pfam" id="PF00068">
    <property type="entry name" value="Phospholip_A2_1"/>
    <property type="match status" value="1"/>
</dbReference>
<evidence type="ECO:0000256" key="10">
    <source>
        <dbReference type="PIRSR" id="PIRSR601211-3"/>
    </source>
</evidence>
<keyword evidence="8" id="KW-0443">Lipid metabolism</keyword>
<comment type="cofactor">
    <cofactor evidence="9">
        <name>Ca(2+)</name>
        <dbReference type="ChEBI" id="CHEBI:29108"/>
    </cofactor>
    <text evidence="9">Binds 1 Ca(2+) ion per subunit.</text>
</comment>
<keyword evidence="6 9" id="KW-0106">Calcium</keyword>
<keyword evidence="3" id="KW-0964">Secreted</keyword>
<dbReference type="SMART" id="SM00085">
    <property type="entry name" value="PA2c"/>
    <property type="match status" value="1"/>
</dbReference>
<gene>
    <name evidence="14" type="primary">oik44</name>
    <name evidence="13" type="ORF">GSOID_T00014225001</name>
</gene>
<evidence type="ECO:0000256" key="8">
    <source>
        <dbReference type="ARBA" id="ARBA00023098"/>
    </source>
</evidence>